<keyword evidence="7 9" id="KW-0472">Membrane</keyword>
<dbReference type="InterPro" id="IPR013685">
    <property type="entry name" value="POTRA_FtsQ_type"/>
</dbReference>
<reference evidence="11 12" key="1">
    <citation type="submission" date="2014-09" db="EMBL/GenBank/DDBJ databases">
        <title>Genome sequences of Lysobacter dokdonensis DS-58.</title>
        <authorList>
            <person name="Kim J.F."/>
            <person name="Kwak M.-J."/>
        </authorList>
    </citation>
    <scope>NUCLEOTIDE SEQUENCE [LARGE SCALE GENOMIC DNA]</scope>
    <source>
        <strain evidence="11 12">DS-58</strain>
    </source>
</reference>
<keyword evidence="8 9" id="KW-0131">Cell cycle</keyword>
<comment type="subunit">
    <text evidence="9">Part of a complex composed of FtsB, FtsL and FtsQ.</text>
</comment>
<evidence type="ECO:0000256" key="7">
    <source>
        <dbReference type="ARBA" id="ARBA00023136"/>
    </source>
</evidence>
<evidence type="ECO:0000256" key="2">
    <source>
        <dbReference type="ARBA" id="ARBA00022475"/>
    </source>
</evidence>
<dbReference type="GO" id="GO:0032153">
    <property type="term" value="C:cell division site"/>
    <property type="evidence" value="ECO:0007669"/>
    <property type="project" value="UniProtKB-UniRule"/>
</dbReference>
<comment type="similarity">
    <text evidence="9">Belongs to the FtsQ/DivIB family. FtsQ subfamily.</text>
</comment>
<keyword evidence="12" id="KW-1185">Reference proteome</keyword>
<dbReference type="Pfam" id="PF03799">
    <property type="entry name" value="FtsQ_DivIB_C"/>
    <property type="match status" value="1"/>
</dbReference>
<evidence type="ECO:0000256" key="1">
    <source>
        <dbReference type="ARBA" id="ARBA00004370"/>
    </source>
</evidence>
<dbReference type="InterPro" id="IPR026579">
    <property type="entry name" value="FtsQ"/>
</dbReference>
<dbReference type="eggNOG" id="COG1589">
    <property type="taxonomic scope" value="Bacteria"/>
</dbReference>
<evidence type="ECO:0000313" key="11">
    <source>
        <dbReference type="EMBL" id="KGQ18870.1"/>
    </source>
</evidence>
<organism evidence="11 12">
    <name type="scientific">Lysobacter dokdonensis DS-58</name>
    <dbReference type="NCBI Taxonomy" id="1300345"/>
    <lineage>
        <taxon>Bacteria</taxon>
        <taxon>Pseudomonadati</taxon>
        <taxon>Pseudomonadota</taxon>
        <taxon>Gammaproteobacteria</taxon>
        <taxon>Lysobacterales</taxon>
        <taxon>Lysobacteraceae</taxon>
        <taxon>Noviluteimonas</taxon>
    </lineage>
</organism>
<evidence type="ECO:0000256" key="8">
    <source>
        <dbReference type="ARBA" id="ARBA00023306"/>
    </source>
</evidence>
<comment type="subcellular location">
    <subcellularLocation>
        <location evidence="9">Cell inner membrane</location>
        <topology evidence="9">Single-pass type II membrane protein</topology>
    </subcellularLocation>
    <subcellularLocation>
        <location evidence="1">Membrane</location>
    </subcellularLocation>
    <text evidence="9">Localizes to the division septum.</text>
</comment>
<dbReference type="PROSITE" id="PS51779">
    <property type="entry name" value="POTRA"/>
    <property type="match status" value="1"/>
</dbReference>
<dbReference type="GO" id="GO:0090529">
    <property type="term" value="P:cell septum assembly"/>
    <property type="evidence" value="ECO:0007669"/>
    <property type="project" value="InterPro"/>
</dbReference>
<evidence type="ECO:0000256" key="4">
    <source>
        <dbReference type="ARBA" id="ARBA00022618"/>
    </source>
</evidence>
<dbReference type="OrthoDB" id="9790370at2"/>
<dbReference type="Gene3D" id="3.10.20.310">
    <property type="entry name" value="membrane protein fhac"/>
    <property type="match status" value="1"/>
</dbReference>
<protein>
    <recommendedName>
        <fullName evidence="9">Cell division protein FtsQ</fullName>
    </recommendedName>
</protein>
<comment type="function">
    <text evidence="9">Essential cell division protein. May link together the upstream cell division proteins, which are predominantly cytoplasmic, with the downstream cell division proteins, which are predominantly periplasmic. May control correct divisome assembly.</text>
</comment>
<keyword evidence="4 9" id="KW-0132">Cell division</keyword>
<evidence type="ECO:0000256" key="5">
    <source>
        <dbReference type="ARBA" id="ARBA00022692"/>
    </source>
</evidence>
<sequence length="247" mass="27603">MNALLRILAWTLAVALVVLPVVALLNGWVASERWPLRTLRVQGSLHNVDEKQLRATVLPYAQRGFFAVDLEAAQTAVARLPWVEHAEVRKHWPDVLEVQVVEHRPFARWGADRLLSEHGRLFPVKGIRVPAKLPQLAGPDARVQDVVALYNESRALFASTGRDVRSLRLDARGSWSLVLNDGAEVIVGRSDARPRLGRFARLLPQLTAQPQRLLRRADLRYTNGFALQWTDMPATTATPALQSQGNT</sequence>
<dbReference type="PANTHER" id="PTHR35851">
    <property type="entry name" value="CELL DIVISION PROTEIN FTSQ"/>
    <property type="match status" value="1"/>
</dbReference>
<proteinExistence type="inferred from homology"/>
<dbReference type="HAMAP" id="MF_00911">
    <property type="entry name" value="FtsQ_subfam"/>
    <property type="match status" value="1"/>
</dbReference>
<feature type="domain" description="POTRA" evidence="10">
    <location>
        <begin position="34"/>
        <end position="103"/>
    </location>
</feature>
<dbReference type="InterPro" id="IPR045335">
    <property type="entry name" value="FtsQ_C_sf"/>
</dbReference>
<name>A0A0A2WKR6_9GAMM</name>
<evidence type="ECO:0000259" key="10">
    <source>
        <dbReference type="PROSITE" id="PS51779"/>
    </source>
</evidence>
<evidence type="ECO:0000256" key="9">
    <source>
        <dbReference type="HAMAP-Rule" id="MF_00911"/>
    </source>
</evidence>
<keyword evidence="3 9" id="KW-0997">Cell inner membrane</keyword>
<dbReference type="InterPro" id="IPR005548">
    <property type="entry name" value="Cell_div_FtsQ/DivIB_C"/>
</dbReference>
<gene>
    <name evidence="9" type="primary">ftsQ</name>
    <name evidence="11" type="ORF">LF41_404</name>
</gene>
<evidence type="ECO:0000256" key="3">
    <source>
        <dbReference type="ARBA" id="ARBA00022519"/>
    </source>
</evidence>
<dbReference type="PANTHER" id="PTHR35851:SF1">
    <property type="entry name" value="CELL DIVISION PROTEIN FTSQ"/>
    <property type="match status" value="1"/>
</dbReference>
<dbReference type="GO" id="GO:0005886">
    <property type="term" value="C:plasma membrane"/>
    <property type="evidence" value="ECO:0007669"/>
    <property type="project" value="UniProtKB-SubCell"/>
</dbReference>
<dbReference type="Proteomes" id="UP000030518">
    <property type="component" value="Unassembled WGS sequence"/>
</dbReference>
<accession>A0A0A2WKR6</accession>
<dbReference type="PATRIC" id="fig|1300345.3.peg.2078"/>
<dbReference type="AlphaFoldDB" id="A0A0A2WKR6"/>
<dbReference type="GO" id="GO:0043093">
    <property type="term" value="P:FtsZ-dependent cytokinesis"/>
    <property type="evidence" value="ECO:0007669"/>
    <property type="project" value="UniProtKB-UniRule"/>
</dbReference>
<dbReference type="InterPro" id="IPR034746">
    <property type="entry name" value="POTRA"/>
</dbReference>
<dbReference type="EMBL" id="JRKJ01000016">
    <property type="protein sequence ID" value="KGQ18870.1"/>
    <property type="molecule type" value="Genomic_DNA"/>
</dbReference>
<keyword evidence="5 9" id="KW-0812">Transmembrane</keyword>
<evidence type="ECO:0000313" key="12">
    <source>
        <dbReference type="Proteomes" id="UP000030518"/>
    </source>
</evidence>
<keyword evidence="6 9" id="KW-1133">Transmembrane helix</keyword>
<dbReference type="STRING" id="1300345.LF41_404"/>
<dbReference type="Pfam" id="PF08478">
    <property type="entry name" value="POTRA_1"/>
    <property type="match status" value="1"/>
</dbReference>
<keyword evidence="2 9" id="KW-1003">Cell membrane</keyword>
<evidence type="ECO:0000256" key="6">
    <source>
        <dbReference type="ARBA" id="ARBA00022989"/>
    </source>
</evidence>
<comment type="caution">
    <text evidence="11">The sequence shown here is derived from an EMBL/GenBank/DDBJ whole genome shotgun (WGS) entry which is preliminary data.</text>
</comment>
<dbReference type="Gene3D" id="3.40.50.11690">
    <property type="entry name" value="Cell division protein FtsQ/DivIB"/>
    <property type="match status" value="1"/>
</dbReference>